<evidence type="ECO:0000313" key="1">
    <source>
        <dbReference type="EMBL" id="GAA0165516.1"/>
    </source>
</evidence>
<gene>
    <name evidence="1" type="ORF">LIER_20901</name>
</gene>
<dbReference type="EMBL" id="BAABME010005402">
    <property type="protein sequence ID" value="GAA0165516.1"/>
    <property type="molecule type" value="Genomic_DNA"/>
</dbReference>
<name>A0AAV3QR74_LITER</name>
<accession>A0AAV3QR74</accession>
<keyword evidence="2" id="KW-1185">Reference proteome</keyword>
<protein>
    <submittedName>
        <fullName evidence="1">Uncharacterized protein</fullName>
    </submittedName>
</protein>
<dbReference type="Proteomes" id="UP001454036">
    <property type="component" value="Unassembled WGS sequence"/>
</dbReference>
<comment type="caution">
    <text evidence="1">The sequence shown here is derived from an EMBL/GenBank/DDBJ whole genome shotgun (WGS) entry which is preliminary data.</text>
</comment>
<reference evidence="1 2" key="1">
    <citation type="submission" date="2024-01" db="EMBL/GenBank/DDBJ databases">
        <title>The complete chloroplast genome sequence of Lithospermum erythrorhizon: insights into the phylogenetic relationship among Boraginaceae species and the maternal lineages of purple gromwells.</title>
        <authorList>
            <person name="Okada T."/>
            <person name="Watanabe K."/>
        </authorList>
    </citation>
    <scope>NUCLEOTIDE SEQUENCE [LARGE SCALE GENOMIC DNA]</scope>
</reference>
<sequence>MPKKRNGVVISEPLQGRDKDNFVVNDVEDVEGESAASLARRKSKGKLKVNDDRNRINNRRIAKGVEDMNILLERYLSKESRMQAIGGDIGPYWPSIVREFICNLSEDVTDPYSPMFHKVKLRGQVFEFSPVMINRHYGRGNEGITGQH</sequence>
<organism evidence="1 2">
    <name type="scientific">Lithospermum erythrorhizon</name>
    <name type="common">Purple gromwell</name>
    <name type="synonym">Lithospermum officinale var. erythrorhizon</name>
    <dbReference type="NCBI Taxonomy" id="34254"/>
    <lineage>
        <taxon>Eukaryota</taxon>
        <taxon>Viridiplantae</taxon>
        <taxon>Streptophyta</taxon>
        <taxon>Embryophyta</taxon>
        <taxon>Tracheophyta</taxon>
        <taxon>Spermatophyta</taxon>
        <taxon>Magnoliopsida</taxon>
        <taxon>eudicotyledons</taxon>
        <taxon>Gunneridae</taxon>
        <taxon>Pentapetalae</taxon>
        <taxon>asterids</taxon>
        <taxon>lamiids</taxon>
        <taxon>Boraginales</taxon>
        <taxon>Boraginaceae</taxon>
        <taxon>Boraginoideae</taxon>
        <taxon>Lithospermeae</taxon>
        <taxon>Lithospermum</taxon>
    </lineage>
</organism>
<evidence type="ECO:0000313" key="2">
    <source>
        <dbReference type="Proteomes" id="UP001454036"/>
    </source>
</evidence>
<dbReference type="AlphaFoldDB" id="A0AAV3QR74"/>
<proteinExistence type="predicted"/>